<accession>A0A3G5A8G9</accession>
<dbReference type="NCBIfam" id="NF006629">
    <property type="entry name" value="PRK09198.1"/>
    <property type="match status" value="1"/>
</dbReference>
<dbReference type="PIRSF" id="PIRSF005943">
    <property type="entry name" value="NMPRT"/>
    <property type="match status" value="1"/>
</dbReference>
<dbReference type="Gene3D" id="3.20.20.70">
    <property type="entry name" value="Aldolase class I"/>
    <property type="match status" value="1"/>
</dbReference>
<proteinExistence type="inferred from homology"/>
<feature type="domain" description="Nicotinamide phosphoribosyltransferase N-terminal" evidence="10">
    <location>
        <begin position="2"/>
        <end position="53"/>
    </location>
</feature>
<name>A0A3G5A8G9_9VIRU</name>
<dbReference type="PANTHER" id="PTHR43816">
    <property type="entry name" value="NICOTINAMIDE PHOSPHORIBOSYLTRANSFERASE"/>
    <property type="match status" value="1"/>
</dbReference>
<evidence type="ECO:0000256" key="7">
    <source>
        <dbReference type="ARBA" id="ARBA00035036"/>
    </source>
</evidence>
<dbReference type="EMBL" id="MK072292">
    <property type="protein sequence ID" value="AYV81659.1"/>
    <property type="molecule type" value="Genomic_DNA"/>
</dbReference>
<dbReference type="InterPro" id="IPR016471">
    <property type="entry name" value="Nicotinamide_PRibTrfase"/>
</dbReference>
<keyword evidence="3 11" id="KW-0328">Glycosyltransferase</keyword>
<comment type="catalytic activity">
    <reaction evidence="8">
        <text>beta-nicotinamide D-ribonucleotide + diphosphate = 5-phospho-alpha-D-ribose 1-diphosphate + nicotinamide + H(+)</text>
        <dbReference type="Rhea" id="RHEA:16149"/>
        <dbReference type="ChEBI" id="CHEBI:14649"/>
        <dbReference type="ChEBI" id="CHEBI:15378"/>
        <dbReference type="ChEBI" id="CHEBI:17154"/>
        <dbReference type="ChEBI" id="CHEBI:33019"/>
        <dbReference type="ChEBI" id="CHEBI:58017"/>
        <dbReference type="EC" id="2.4.2.12"/>
    </reaction>
    <physiologicalReaction direction="right-to-left" evidence="8">
        <dbReference type="Rhea" id="RHEA:16151"/>
    </physiologicalReaction>
</comment>
<protein>
    <recommendedName>
        <fullName evidence="7">Nicotinamide phosphoribosyltransferase</fullName>
        <ecNumber evidence="6">2.4.2.12</ecNumber>
    </recommendedName>
</protein>
<dbReference type="EC" id="2.4.2.12" evidence="6"/>
<evidence type="ECO:0000313" key="11">
    <source>
        <dbReference type="EMBL" id="AYV81659.1"/>
    </source>
</evidence>
<evidence type="ECO:0000259" key="9">
    <source>
        <dbReference type="Pfam" id="PF04095"/>
    </source>
</evidence>
<dbReference type="InterPro" id="IPR041525">
    <property type="entry name" value="N/Namide_PRibTrfase"/>
</dbReference>
<keyword evidence="2" id="KW-0662">Pyridine nucleotide biosynthesis</keyword>
<dbReference type="InterPro" id="IPR036068">
    <property type="entry name" value="Nicotinate_pribotase-like_C"/>
</dbReference>
<dbReference type="Pfam" id="PF18127">
    <property type="entry name" value="NAMPT_N"/>
    <property type="match status" value="1"/>
</dbReference>
<evidence type="ECO:0000256" key="4">
    <source>
        <dbReference type="ARBA" id="ARBA00022679"/>
    </source>
</evidence>
<dbReference type="InterPro" id="IPR041529">
    <property type="entry name" value="DUF5598"/>
</dbReference>
<organism evidence="11">
    <name type="scientific">Harvfovirus sp</name>
    <dbReference type="NCBI Taxonomy" id="2487768"/>
    <lineage>
        <taxon>Viruses</taxon>
        <taxon>Varidnaviria</taxon>
        <taxon>Bamfordvirae</taxon>
        <taxon>Nucleocytoviricota</taxon>
        <taxon>Megaviricetes</taxon>
        <taxon>Imitervirales</taxon>
        <taxon>Mimiviridae</taxon>
        <taxon>Klosneuvirinae</taxon>
    </lineage>
</organism>
<dbReference type="PANTHER" id="PTHR43816:SF1">
    <property type="entry name" value="NICOTINAMIDE PHOSPHORIBOSYLTRANSFERASE"/>
    <property type="match status" value="1"/>
</dbReference>
<dbReference type="SUPFAM" id="SSF51690">
    <property type="entry name" value="Nicotinate/Quinolinate PRTase C-terminal domain-like"/>
    <property type="match status" value="1"/>
</dbReference>
<evidence type="ECO:0000256" key="1">
    <source>
        <dbReference type="ARBA" id="ARBA00010897"/>
    </source>
</evidence>
<reference evidence="11" key="1">
    <citation type="submission" date="2018-10" db="EMBL/GenBank/DDBJ databases">
        <title>Hidden diversity of soil giant viruses.</title>
        <authorList>
            <person name="Schulz F."/>
            <person name="Alteio L."/>
            <person name="Goudeau D."/>
            <person name="Ryan E.M."/>
            <person name="Malmstrom R.R."/>
            <person name="Blanchard J."/>
            <person name="Woyke T."/>
        </authorList>
    </citation>
    <scope>NUCLEOTIDE SEQUENCE</scope>
    <source>
        <strain evidence="11">HAV1</strain>
    </source>
</reference>
<sequence>MGHCEQYVPHCENVYSYLIARSTKTYDHAVFFGLQYYLKKYLSQGITKQMAEEFLDARFRILGSHSKEVSGKIRALGNLGYFPLRIKAVKEGSVVPNKNVLMTITNTIPEFYWTVGFVESLLLKVWYTTTVATCSFQYRKAVDKYFSETVDKDQYYLKPFQVHDFGYRGDSSEEGAGLSGMAHALSFTGSDNVMTLPFANEYYYGRADNKPVILSVPASEHSVMCSFGQDNEIGAFRHMLAKYPSGIVSIVSDTYDIWRVLTEYAEILKEDILKRDGKVVFRPDSGNPEFIICGDPGAMPGTNAFKGAIRLLDEKFGSKKNKLGYKVLNPKVGLIYGDGMHLSRYVAVLQRLKEMGYAASNLTIGVGGVLRYHNRDTMSFAIKATNVIVNGKAKAIKKDPITDPGKKSHTGLLMLEKKDFIWRTHDNVSTEVEKTGELIPVFENGKLLYEQSIHNIRERIDKF</sequence>
<evidence type="ECO:0000256" key="8">
    <source>
        <dbReference type="ARBA" id="ARBA00047835"/>
    </source>
</evidence>
<evidence type="ECO:0000256" key="6">
    <source>
        <dbReference type="ARBA" id="ARBA00035024"/>
    </source>
</evidence>
<evidence type="ECO:0000256" key="5">
    <source>
        <dbReference type="ARBA" id="ARBA00035007"/>
    </source>
</evidence>
<dbReference type="GO" id="GO:0009435">
    <property type="term" value="P:NAD+ biosynthetic process"/>
    <property type="evidence" value="ECO:0007669"/>
    <property type="project" value="InterPro"/>
</dbReference>
<feature type="domain" description="Nicotinate/nicotinamide phosphoribosyltransferase" evidence="9">
    <location>
        <begin position="160"/>
        <end position="412"/>
    </location>
</feature>
<dbReference type="GO" id="GO:0047280">
    <property type="term" value="F:nicotinamide phosphoribosyltransferase activity"/>
    <property type="evidence" value="ECO:0007669"/>
    <property type="project" value="UniProtKB-EC"/>
</dbReference>
<gene>
    <name evidence="11" type="ORF">Harvfovirus50_2</name>
</gene>
<evidence type="ECO:0000256" key="2">
    <source>
        <dbReference type="ARBA" id="ARBA00022642"/>
    </source>
</evidence>
<comment type="pathway">
    <text evidence="5">Cofactor biosynthesis; NAD(+) biosynthesis; nicotinamide D-ribonucleotide from 5-phospho-alpha-D-ribose 1-diphosphate and nicotinamide: step 1/1.</text>
</comment>
<keyword evidence="4 11" id="KW-0808">Transferase</keyword>
<dbReference type="InterPro" id="IPR013785">
    <property type="entry name" value="Aldolase_TIM"/>
</dbReference>
<evidence type="ECO:0000259" key="10">
    <source>
        <dbReference type="Pfam" id="PF18127"/>
    </source>
</evidence>
<dbReference type="Pfam" id="PF04095">
    <property type="entry name" value="NAPRTase"/>
    <property type="match status" value="1"/>
</dbReference>
<comment type="similarity">
    <text evidence="1">Belongs to the NAPRTase family.</text>
</comment>
<evidence type="ECO:0000256" key="3">
    <source>
        <dbReference type="ARBA" id="ARBA00022676"/>
    </source>
</evidence>